<dbReference type="KEGG" id="spu:752256"/>
<proteinExistence type="predicted"/>
<dbReference type="SUPFAM" id="SSF46689">
    <property type="entry name" value="Homeodomain-like"/>
    <property type="match status" value="1"/>
</dbReference>
<evidence type="ECO:0000256" key="7">
    <source>
        <dbReference type="SAM" id="MobiDB-lite"/>
    </source>
</evidence>
<feature type="compositionally biased region" description="Polar residues" evidence="7">
    <location>
        <begin position="422"/>
        <end position="436"/>
    </location>
</feature>
<dbReference type="GO" id="GO:0005634">
    <property type="term" value="C:nucleus"/>
    <property type="evidence" value="ECO:0007669"/>
    <property type="project" value="UniProtKB-SubCell"/>
</dbReference>
<dbReference type="PROSITE" id="PS00027">
    <property type="entry name" value="HOMEOBOX_1"/>
    <property type="match status" value="1"/>
</dbReference>
<dbReference type="InterPro" id="IPR020479">
    <property type="entry name" value="HD_metazoa"/>
</dbReference>
<feature type="compositionally biased region" description="Basic and acidic residues" evidence="7">
    <location>
        <begin position="32"/>
        <end position="43"/>
    </location>
</feature>
<reference evidence="9" key="2">
    <citation type="submission" date="2021-01" db="UniProtKB">
        <authorList>
            <consortium name="EnsemblMetazoa"/>
        </authorList>
    </citation>
    <scope>IDENTIFICATION</scope>
</reference>
<feature type="compositionally biased region" description="Basic and acidic residues" evidence="7">
    <location>
        <begin position="136"/>
        <end position="170"/>
    </location>
</feature>
<dbReference type="GeneID" id="752256"/>
<keyword evidence="10" id="KW-1185">Reference proteome</keyword>
<dbReference type="EnsemblMetazoa" id="XM_001177706">
    <property type="protein sequence ID" value="XP_001177706"/>
    <property type="gene ID" value="LOC752256"/>
</dbReference>
<dbReference type="SMART" id="SM00389">
    <property type="entry name" value="HOX"/>
    <property type="match status" value="1"/>
</dbReference>
<dbReference type="InterPro" id="IPR001356">
    <property type="entry name" value="HD"/>
</dbReference>
<evidence type="ECO:0000256" key="2">
    <source>
        <dbReference type="ARBA" id="ARBA00023125"/>
    </source>
</evidence>
<dbReference type="PROSITE" id="PS50071">
    <property type="entry name" value="HOMEOBOX_2"/>
    <property type="match status" value="1"/>
</dbReference>
<dbReference type="OrthoDB" id="6159439at2759"/>
<feature type="region of interest" description="Disordered" evidence="7">
    <location>
        <begin position="385"/>
        <end position="436"/>
    </location>
</feature>
<keyword evidence="4 5" id="KW-0539">Nucleus</keyword>
<evidence type="ECO:0000256" key="1">
    <source>
        <dbReference type="ARBA" id="ARBA00004123"/>
    </source>
</evidence>
<feature type="region of interest" description="Disordered" evidence="7">
    <location>
        <begin position="1"/>
        <end position="75"/>
    </location>
</feature>
<evidence type="ECO:0000256" key="5">
    <source>
        <dbReference type="PROSITE-ProRule" id="PRU00108"/>
    </source>
</evidence>
<evidence type="ECO:0000259" key="8">
    <source>
        <dbReference type="PROSITE" id="PS50071"/>
    </source>
</evidence>
<feature type="region of interest" description="Disordered" evidence="7">
    <location>
        <begin position="125"/>
        <end position="185"/>
    </location>
</feature>
<sequence>MMTTTDGMSDPRSDNESADFSGNNMSGDDMDERASLDSFRDDQQSPLSGSSPLHPHHHNENYHHLHHHHHLHHNNHHFEHKFPVGHAPVLIPTPHHNLIDHRNESHLSSTSSTTRASFSIANILSGDHTSTSNSKTESKLDNDIIDKNNNNHESRLERSHGKSENEDLSKLKSSSTPTRGVVRPEREGGVGVGLVRPTAVRELGPVPPVGPMMPNGLNASPLASPLAEYHYQFGVPHSLTAAAATPWSPWCQPAGFGRPPISGPKPVGRRPRKPGVDRKPRQAYSSKQLERLEEEFKADKYLSVSKRLELSMSLNLTETQIKTWFQNRRTKWKKQMMARLKMAHRQGLWASPFMPTWFGSALASYPAAAAAATYGSLLAAPRPVMPGGPGPGPGPHPMHLPMPPHLTPHPSSLAAPTPLHIATSSSSPRGLLAPQQ</sequence>
<dbReference type="InterPro" id="IPR009057">
    <property type="entry name" value="Homeodomain-like_sf"/>
</dbReference>
<feature type="compositionally biased region" description="Pro residues" evidence="7">
    <location>
        <begin position="385"/>
        <end position="407"/>
    </location>
</feature>
<dbReference type="InterPro" id="IPR017970">
    <property type="entry name" value="Homeobox_CS"/>
</dbReference>
<dbReference type="Proteomes" id="UP000007110">
    <property type="component" value="Unassembled WGS sequence"/>
</dbReference>
<dbReference type="GO" id="GO:0000981">
    <property type="term" value="F:DNA-binding transcription factor activity, RNA polymerase II-specific"/>
    <property type="evidence" value="ECO:0007669"/>
    <property type="project" value="InterPro"/>
</dbReference>
<evidence type="ECO:0000256" key="6">
    <source>
        <dbReference type="RuleBase" id="RU000682"/>
    </source>
</evidence>
<dbReference type="Pfam" id="PF00046">
    <property type="entry name" value="Homeodomain"/>
    <property type="match status" value="1"/>
</dbReference>
<name>A0A7M7LIK5_STRPU</name>
<dbReference type="InParanoid" id="A0A7M7LIK5"/>
<keyword evidence="3 5" id="KW-0371">Homeobox</keyword>
<reference evidence="10" key="1">
    <citation type="submission" date="2015-02" db="EMBL/GenBank/DDBJ databases">
        <title>Genome sequencing for Strongylocentrotus purpuratus.</title>
        <authorList>
            <person name="Murali S."/>
            <person name="Liu Y."/>
            <person name="Vee V."/>
            <person name="English A."/>
            <person name="Wang M."/>
            <person name="Skinner E."/>
            <person name="Han Y."/>
            <person name="Muzny D.M."/>
            <person name="Worley K.C."/>
            <person name="Gibbs R.A."/>
        </authorList>
    </citation>
    <scope>NUCLEOTIDE SEQUENCE</scope>
</reference>
<evidence type="ECO:0000256" key="3">
    <source>
        <dbReference type="ARBA" id="ARBA00023155"/>
    </source>
</evidence>
<feature type="region of interest" description="Disordered" evidence="7">
    <location>
        <begin position="255"/>
        <end position="285"/>
    </location>
</feature>
<feature type="DNA-binding region" description="Homeobox" evidence="5">
    <location>
        <begin position="277"/>
        <end position="336"/>
    </location>
</feature>
<keyword evidence="2 5" id="KW-0238">DNA-binding</keyword>
<dbReference type="PRINTS" id="PR00024">
    <property type="entry name" value="HOMEOBOX"/>
</dbReference>
<dbReference type="RefSeq" id="XP_001177706.3">
    <property type="nucleotide sequence ID" value="XM_001177706.4"/>
</dbReference>
<dbReference type="AlphaFoldDB" id="A0A7M7LIK5"/>
<accession>A0A7M7LIK5</accession>
<evidence type="ECO:0000256" key="4">
    <source>
        <dbReference type="ARBA" id="ARBA00023242"/>
    </source>
</evidence>
<dbReference type="InterPro" id="IPR050848">
    <property type="entry name" value="Homeobox_TF"/>
</dbReference>
<comment type="subcellular location">
    <subcellularLocation>
        <location evidence="1 5 6">Nucleus</location>
    </subcellularLocation>
</comment>
<evidence type="ECO:0000313" key="10">
    <source>
        <dbReference type="Proteomes" id="UP000007110"/>
    </source>
</evidence>
<feature type="domain" description="Homeobox" evidence="8">
    <location>
        <begin position="275"/>
        <end position="335"/>
    </location>
</feature>
<dbReference type="Gene3D" id="1.10.10.60">
    <property type="entry name" value="Homeodomain-like"/>
    <property type="match status" value="1"/>
</dbReference>
<dbReference type="PANTHER" id="PTHR24333:SF9">
    <property type="entry name" value="HOMEOBOX DOMAIN-CONTAINING PROTEIN"/>
    <property type="match status" value="1"/>
</dbReference>
<dbReference type="OMA" id="ASANHMF"/>
<dbReference type="PANTHER" id="PTHR24333">
    <property type="entry name" value="HOMEO BOX HB9 LIKE A-RELATED"/>
    <property type="match status" value="1"/>
</dbReference>
<dbReference type="GO" id="GO:0003677">
    <property type="term" value="F:DNA binding"/>
    <property type="evidence" value="ECO:0007669"/>
    <property type="project" value="UniProtKB-UniRule"/>
</dbReference>
<organism evidence="9 10">
    <name type="scientific">Strongylocentrotus purpuratus</name>
    <name type="common">Purple sea urchin</name>
    <dbReference type="NCBI Taxonomy" id="7668"/>
    <lineage>
        <taxon>Eukaryota</taxon>
        <taxon>Metazoa</taxon>
        <taxon>Echinodermata</taxon>
        <taxon>Eleutherozoa</taxon>
        <taxon>Echinozoa</taxon>
        <taxon>Echinoidea</taxon>
        <taxon>Euechinoidea</taxon>
        <taxon>Echinacea</taxon>
        <taxon>Camarodonta</taxon>
        <taxon>Echinidea</taxon>
        <taxon>Strongylocentrotidae</taxon>
        <taxon>Strongylocentrotus</taxon>
    </lineage>
</organism>
<dbReference type="CDD" id="cd00086">
    <property type="entry name" value="homeodomain"/>
    <property type="match status" value="1"/>
</dbReference>
<protein>
    <recommendedName>
        <fullName evidence="8">Homeobox domain-containing protein</fullName>
    </recommendedName>
</protein>
<evidence type="ECO:0000313" key="9">
    <source>
        <dbReference type="EnsemblMetazoa" id="XP_001177706"/>
    </source>
</evidence>
<feature type="compositionally biased region" description="Basic residues" evidence="7">
    <location>
        <begin position="64"/>
        <end position="75"/>
    </location>
</feature>